<dbReference type="Proteomes" id="UP000735874">
    <property type="component" value="Unassembled WGS sequence"/>
</dbReference>
<accession>A0A8T1AWD4</accession>
<name>A0A8T1AWD4_9STRA</name>
<dbReference type="EMBL" id="RCMG01001707">
    <property type="protein sequence ID" value="KAG2821509.1"/>
    <property type="molecule type" value="Genomic_DNA"/>
</dbReference>
<proteinExistence type="predicted"/>
<organism evidence="2 4">
    <name type="scientific">Phytophthora cactorum</name>
    <dbReference type="NCBI Taxonomy" id="29920"/>
    <lineage>
        <taxon>Eukaryota</taxon>
        <taxon>Sar</taxon>
        <taxon>Stramenopiles</taxon>
        <taxon>Oomycota</taxon>
        <taxon>Peronosporomycetes</taxon>
        <taxon>Peronosporales</taxon>
        <taxon>Peronosporaceae</taxon>
        <taxon>Phytophthora</taxon>
    </lineage>
</organism>
<evidence type="ECO:0000313" key="2">
    <source>
        <dbReference type="EMBL" id="KAG2888178.1"/>
    </source>
</evidence>
<dbReference type="AlphaFoldDB" id="A0A8T1AWD4"/>
<evidence type="ECO:0000313" key="1">
    <source>
        <dbReference type="EMBL" id="KAG2821509.1"/>
    </source>
</evidence>
<reference evidence="2" key="1">
    <citation type="submission" date="2018-10" db="EMBL/GenBank/DDBJ databases">
        <title>Effector identification in a new, highly contiguous assembly of the strawberry crown rot pathogen Phytophthora cactorum.</title>
        <authorList>
            <person name="Armitage A.D."/>
            <person name="Nellist C.F."/>
            <person name="Bates H."/>
            <person name="Vickerstaff R.J."/>
            <person name="Harrison R.J."/>
        </authorList>
    </citation>
    <scope>NUCLEOTIDE SEQUENCE</scope>
    <source>
        <strain evidence="1">15-7</strain>
        <strain evidence="2">4040</strain>
        <strain evidence="3">P415</strain>
    </source>
</reference>
<dbReference type="EMBL" id="RCML01001774">
    <property type="protein sequence ID" value="KAG2960450.1"/>
    <property type="molecule type" value="Genomic_DNA"/>
</dbReference>
<dbReference type="Proteomes" id="UP000697107">
    <property type="component" value="Unassembled WGS sequence"/>
</dbReference>
<dbReference type="EMBL" id="RCMK01001809">
    <property type="protein sequence ID" value="KAG2888178.1"/>
    <property type="molecule type" value="Genomic_DNA"/>
</dbReference>
<protein>
    <submittedName>
        <fullName evidence="2">Uncharacterized protein</fullName>
    </submittedName>
</protein>
<sequence>MAPKIATDMTELIGNTPLAFLNHMAEGCLAKIDENHNST</sequence>
<comment type="caution">
    <text evidence="2">The sequence shown here is derived from an EMBL/GenBank/DDBJ whole genome shotgun (WGS) entry which is preliminary data.</text>
</comment>
<evidence type="ECO:0000313" key="4">
    <source>
        <dbReference type="Proteomes" id="UP000736787"/>
    </source>
</evidence>
<dbReference type="Proteomes" id="UP000736787">
    <property type="component" value="Unassembled WGS sequence"/>
</dbReference>
<gene>
    <name evidence="1" type="ORF">PC113_g22464</name>
    <name evidence="2" type="ORF">PC117_g24980</name>
    <name evidence="3" type="ORF">PC118_g22509</name>
</gene>
<evidence type="ECO:0000313" key="3">
    <source>
        <dbReference type="EMBL" id="KAG2960450.1"/>
    </source>
</evidence>